<sequence length="572" mass="63765">GLHNRVSPNWLSRTYSTHVSWLSGQATEIGRPAIRIVIETWENHLTPPEAANLADKASQVREPFMVQAAAELALSVLSKANALNPTEIQRAIDQCRDQGTEMLKRACYAVEKAAEKDGVYPEVLFKVARQWYELYDDPELRSQSQQQHQQQQQQQQGPPIPYSASCQDHGASASGGGQLPNISQPPPSLLNQPSIVYAQQMSYPMHHPPGGYPAPSMVYGAMYAGMQNSMYRPPIYMAPGHCQPLVLPYGYRQPVPTVPIRQQLHMSHSAPSLASMQAQFTRRHGHHHHGAAQQHVPEMQGGPNSLAQQQLNQLNKMGAAASADPGNRQPQSSNTDPRLNCLVLAHRVGMKAMETMGTGSHDDNRSYVKYSQNPSYGDDVRWLLTISQKLGPLYAQHFFEMAARSVVSPFVLCDLACESFKLFPIAQQHYGGHHTTPILPPMPRNNVSVYSNNSQAQGKQYQGCTPQPPHVFTTLTQHGWAHPTAELMQRCLEMFYAASNQKLSHPRFVASDLEEVIELVKKAKLAFQSIPMMPNLFEDFMKHVRRQKACKKDVLAKIMAAANGQDPNMRNH</sequence>
<protein>
    <recommendedName>
        <fullName evidence="5">ZSWIM4-8 C-terminal domain-containing protein</fullName>
    </recommendedName>
</protein>
<dbReference type="AlphaFoldDB" id="A0A914WH71"/>
<feature type="compositionally biased region" description="Polar residues" evidence="4">
    <location>
        <begin position="328"/>
        <end position="337"/>
    </location>
</feature>
<evidence type="ECO:0000256" key="3">
    <source>
        <dbReference type="ARBA" id="ARBA00022833"/>
    </source>
</evidence>
<feature type="compositionally biased region" description="Low complexity" evidence="4">
    <location>
        <begin position="142"/>
        <end position="156"/>
    </location>
</feature>
<evidence type="ECO:0000256" key="4">
    <source>
        <dbReference type="SAM" id="MobiDB-lite"/>
    </source>
</evidence>
<feature type="region of interest" description="Disordered" evidence="4">
    <location>
        <begin position="139"/>
        <end position="191"/>
    </location>
</feature>
<reference evidence="7" key="1">
    <citation type="submission" date="2022-11" db="UniProtKB">
        <authorList>
            <consortium name="WormBaseParasite"/>
        </authorList>
    </citation>
    <scope>IDENTIFICATION</scope>
</reference>
<keyword evidence="1" id="KW-0479">Metal-binding</keyword>
<evidence type="ECO:0000256" key="2">
    <source>
        <dbReference type="ARBA" id="ARBA00022771"/>
    </source>
</evidence>
<feature type="domain" description="ZSWIM4-8 C-terminal" evidence="5">
    <location>
        <begin position="340"/>
        <end position="553"/>
    </location>
</feature>
<dbReference type="PANTHER" id="PTHR22619:SF1">
    <property type="entry name" value="ZINC FINGER SWIM DOMAIN-CONTAINING PROTEIN 8"/>
    <property type="match status" value="1"/>
</dbReference>
<accession>A0A914WH71</accession>
<evidence type="ECO:0000259" key="5">
    <source>
        <dbReference type="Pfam" id="PF21055"/>
    </source>
</evidence>
<dbReference type="GO" id="GO:0031462">
    <property type="term" value="C:Cul2-RING ubiquitin ligase complex"/>
    <property type="evidence" value="ECO:0007669"/>
    <property type="project" value="TreeGrafter"/>
</dbReference>
<dbReference type="WBParaSite" id="PSAMB.scaffold4152size15524.g23568.t1">
    <property type="protein sequence ID" value="PSAMB.scaffold4152size15524.g23568.t1"/>
    <property type="gene ID" value="PSAMB.scaffold4152size15524.g23568"/>
</dbReference>
<evidence type="ECO:0000313" key="7">
    <source>
        <dbReference type="WBParaSite" id="PSAMB.scaffold4152size15524.g23568.t1"/>
    </source>
</evidence>
<proteinExistence type="predicted"/>
<evidence type="ECO:0000313" key="6">
    <source>
        <dbReference type="Proteomes" id="UP000887566"/>
    </source>
</evidence>
<keyword evidence="2" id="KW-0863">Zinc-finger</keyword>
<dbReference type="GO" id="GO:0008270">
    <property type="term" value="F:zinc ion binding"/>
    <property type="evidence" value="ECO:0007669"/>
    <property type="project" value="UniProtKB-KW"/>
</dbReference>
<dbReference type="PANTHER" id="PTHR22619">
    <property type="entry name" value="ZINC FINGER SWIM DOMAIN CONTAINING PROTEIN 4, 5, 6"/>
    <property type="match status" value="1"/>
</dbReference>
<feature type="region of interest" description="Disordered" evidence="4">
    <location>
        <begin position="283"/>
        <end position="305"/>
    </location>
</feature>
<feature type="region of interest" description="Disordered" evidence="4">
    <location>
        <begin position="317"/>
        <end position="339"/>
    </location>
</feature>
<keyword evidence="6" id="KW-1185">Reference proteome</keyword>
<organism evidence="6 7">
    <name type="scientific">Plectus sambesii</name>
    <dbReference type="NCBI Taxonomy" id="2011161"/>
    <lineage>
        <taxon>Eukaryota</taxon>
        <taxon>Metazoa</taxon>
        <taxon>Ecdysozoa</taxon>
        <taxon>Nematoda</taxon>
        <taxon>Chromadorea</taxon>
        <taxon>Plectida</taxon>
        <taxon>Plectina</taxon>
        <taxon>Plectoidea</taxon>
        <taxon>Plectidae</taxon>
        <taxon>Plectus</taxon>
    </lineage>
</organism>
<evidence type="ECO:0000256" key="1">
    <source>
        <dbReference type="ARBA" id="ARBA00022723"/>
    </source>
</evidence>
<dbReference type="Pfam" id="PF21055">
    <property type="entry name" value="ZSWIM4-8_C"/>
    <property type="match status" value="1"/>
</dbReference>
<name>A0A914WH71_9BILA</name>
<keyword evidence="3" id="KW-0862">Zinc</keyword>
<dbReference type="Proteomes" id="UP000887566">
    <property type="component" value="Unplaced"/>
</dbReference>
<dbReference type="InterPro" id="IPR048370">
    <property type="entry name" value="ZSWIM4-8_C"/>
</dbReference>